<dbReference type="KEGG" id="aaf:AURANDRAFT_66082"/>
<gene>
    <name evidence="2" type="ORF">AURANDRAFT_66082</name>
</gene>
<dbReference type="GeneID" id="20225643"/>
<sequence length="412" mass="46437">MRQRWWITIAALAAATALDCEIPVRDIPLARFDDATALRSIVPVKLDTRAVRAALDAYLPTLHLNASKQCIADSSGRMWRMAPVDAFLVGYSRTGTTSLREELIRACRNTQKGKLCAVAAAPAGEGELNFFNNPKRIWRNDYSNYLQRTRARQGVRVRCDDDRRACLESKQAPKLVVDKTPEYSSHVCYLLAIWQTNPAAKLALSLRYPWQYFERHLRESRDDPTTFLARQWDAYAAKLRAAGCARAGDWAPACSLAASPFRGLGDLDIGGRWKTPARVGSPITLTFFESAHFVFLVDVLFRVFGRESVLVLRMDWCVARDVCGPRLAEFLGLPQLKVRANPYASWTNRGAVSKAAQAPREPANATLESDPMATMARIGLTRDMADDLLFYERHFFELLGWSWPRAWDAYGR</sequence>
<dbReference type="SUPFAM" id="SSF52540">
    <property type="entry name" value="P-loop containing nucleoside triphosphate hydrolases"/>
    <property type="match status" value="1"/>
</dbReference>
<dbReference type="InterPro" id="IPR027417">
    <property type="entry name" value="P-loop_NTPase"/>
</dbReference>
<keyword evidence="3" id="KW-1185">Reference proteome</keyword>
<dbReference type="Gene3D" id="3.40.50.300">
    <property type="entry name" value="P-loop containing nucleotide triphosphate hydrolases"/>
    <property type="match status" value="1"/>
</dbReference>
<organism evidence="3">
    <name type="scientific">Aureococcus anophagefferens</name>
    <name type="common">Harmful bloom alga</name>
    <dbReference type="NCBI Taxonomy" id="44056"/>
    <lineage>
        <taxon>Eukaryota</taxon>
        <taxon>Sar</taxon>
        <taxon>Stramenopiles</taxon>
        <taxon>Ochrophyta</taxon>
        <taxon>Pelagophyceae</taxon>
        <taxon>Pelagomonadales</taxon>
        <taxon>Pelagomonadaceae</taxon>
        <taxon>Aureococcus</taxon>
    </lineage>
</organism>
<proteinExistence type="predicted"/>
<dbReference type="Proteomes" id="UP000002729">
    <property type="component" value="Unassembled WGS sequence"/>
</dbReference>
<dbReference type="AlphaFoldDB" id="F0YG87"/>
<accession>F0YG87</accession>
<evidence type="ECO:0000256" key="1">
    <source>
        <dbReference type="SAM" id="SignalP"/>
    </source>
</evidence>
<dbReference type="RefSeq" id="XP_009039462.1">
    <property type="nucleotide sequence ID" value="XM_009041214.1"/>
</dbReference>
<feature type="chain" id="PRO_5003261037" description="Sulfotransferase domain-containing protein" evidence="1">
    <location>
        <begin position="18"/>
        <end position="412"/>
    </location>
</feature>
<name>F0YG87_AURAN</name>
<dbReference type="EMBL" id="GL833138">
    <property type="protein sequence ID" value="EGB05922.1"/>
    <property type="molecule type" value="Genomic_DNA"/>
</dbReference>
<protein>
    <recommendedName>
        <fullName evidence="4">Sulfotransferase domain-containing protein</fullName>
    </recommendedName>
</protein>
<evidence type="ECO:0008006" key="4">
    <source>
        <dbReference type="Google" id="ProtNLM"/>
    </source>
</evidence>
<reference evidence="2 3" key="1">
    <citation type="journal article" date="2011" name="Proc. Natl. Acad. Sci. U.S.A.">
        <title>Niche of harmful alga Aureococcus anophagefferens revealed through ecogenomics.</title>
        <authorList>
            <person name="Gobler C.J."/>
            <person name="Berry D.L."/>
            <person name="Dyhrman S.T."/>
            <person name="Wilhelm S.W."/>
            <person name="Salamov A."/>
            <person name="Lobanov A.V."/>
            <person name="Zhang Y."/>
            <person name="Collier J.L."/>
            <person name="Wurch L.L."/>
            <person name="Kustka A.B."/>
            <person name="Dill B.D."/>
            <person name="Shah M."/>
            <person name="VerBerkmoes N.C."/>
            <person name="Kuo A."/>
            <person name="Terry A."/>
            <person name="Pangilinan J."/>
            <person name="Lindquist E.A."/>
            <person name="Lucas S."/>
            <person name="Paulsen I.T."/>
            <person name="Hattenrath-Lehmann T.K."/>
            <person name="Talmage S.C."/>
            <person name="Walker E.A."/>
            <person name="Koch F."/>
            <person name="Burson A.M."/>
            <person name="Marcoval M.A."/>
            <person name="Tang Y.Z."/>
            <person name="Lecleir G.R."/>
            <person name="Coyne K.J."/>
            <person name="Berg G.M."/>
            <person name="Bertrand E.M."/>
            <person name="Saito M.A."/>
            <person name="Gladyshev V.N."/>
            <person name="Grigoriev I.V."/>
        </authorList>
    </citation>
    <scope>NUCLEOTIDE SEQUENCE [LARGE SCALE GENOMIC DNA]</scope>
    <source>
        <strain evidence="3">CCMP 1984</strain>
    </source>
</reference>
<feature type="signal peptide" evidence="1">
    <location>
        <begin position="1"/>
        <end position="17"/>
    </location>
</feature>
<evidence type="ECO:0000313" key="2">
    <source>
        <dbReference type="EMBL" id="EGB05922.1"/>
    </source>
</evidence>
<evidence type="ECO:0000313" key="3">
    <source>
        <dbReference type="Proteomes" id="UP000002729"/>
    </source>
</evidence>
<dbReference type="InParanoid" id="F0YG87"/>
<keyword evidence="1" id="KW-0732">Signal</keyword>